<keyword evidence="2" id="KW-1185">Reference proteome</keyword>
<protein>
    <submittedName>
        <fullName evidence="1">Uncharacterized protein</fullName>
    </submittedName>
</protein>
<evidence type="ECO:0000313" key="2">
    <source>
        <dbReference type="Proteomes" id="UP000322873"/>
    </source>
</evidence>
<accession>A0A5M9JL20</accession>
<evidence type="ECO:0000313" key="1">
    <source>
        <dbReference type="EMBL" id="KAA8569417.1"/>
    </source>
</evidence>
<organism evidence="1 2">
    <name type="scientific">Monilinia fructicola</name>
    <name type="common">Brown rot fungus</name>
    <name type="synonym">Ciboria fructicola</name>
    <dbReference type="NCBI Taxonomy" id="38448"/>
    <lineage>
        <taxon>Eukaryota</taxon>
        <taxon>Fungi</taxon>
        <taxon>Dikarya</taxon>
        <taxon>Ascomycota</taxon>
        <taxon>Pezizomycotina</taxon>
        <taxon>Leotiomycetes</taxon>
        <taxon>Helotiales</taxon>
        <taxon>Sclerotiniaceae</taxon>
        <taxon>Monilinia</taxon>
    </lineage>
</organism>
<proteinExistence type="predicted"/>
<reference evidence="1 2" key="1">
    <citation type="submission" date="2019-06" db="EMBL/GenBank/DDBJ databases">
        <title>Genome Sequence of the Brown Rot Fungal Pathogen Monilinia fructicola.</title>
        <authorList>
            <person name="De Miccolis Angelini R.M."/>
            <person name="Landi L."/>
            <person name="Abate D."/>
            <person name="Pollastro S."/>
            <person name="Romanazzi G."/>
            <person name="Faretra F."/>
        </authorList>
    </citation>
    <scope>NUCLEOTIDE SEQUENCE [LARGE SCALE GENOMIC DNA]</scope>
    <source>
        <strain evidence="1 2">Mfrc123</strain>
    </source>
</reference>
<dbReference type="AlphaFoldDB" id="A0A5M9JL20"/>
<gene>
    <name evidence="1" type="ORF">EYC84_001055</name>
</gene>
<name>A0A5M9JL20_MONFR</name>
<dbReference type="EMBL" id="VICG01000008">
    <property type="protein sequence ID" value="KAA8569417.1"/>
    <property type="molecule type" value="Genomic_DNA"/>
</dbReference>
<comment type="caution">
    <text evidence="1">The sequence shown here is derived from an EMBL/GenBank/DDBJ whole genome shotgun (WGS) entry which is preliminary data.</text>
</comment>
<sequence>MKGMRGLSGMDGRYCFPRYSEFGAESTKSFLVEKMISRYRETFCAPISLNKLFSINKISHVSPVTKTRFPLF</sequence>
<dbReference type="Proteomes" id="UP000322873">
    <property type="component" value="Unassembled WGS sequence"/>
</dbReference>